<feature type="region of interest" description="Disordered" evidence="1">
    <location>
        <begin position="406"/>
        <end position="427"/>
    </location>
</feature>
<evidence type="ECO:0000256" key="2">
    <source>
        <dbReference type="SAM" id="SignalP"/>
    </source>
</evidence>
<evidence type="ECO:0000313" key="5">
    <source>
        <dbReference type="Proteomes" id="UP001305421"/>
    </source>
</evidence>
<name>A0ABY9YFY0_9GAMM</name>
<organism evidence="4 5">
    <name type="scientific">Stenotrophomonas aracearum</name>
    <dbReference type="NCBI Taxonomy" id="3003272"/>
    <lineage>
        <taxon>Bacteria</taxon>
        <taxon>Pseudomonadati</taxon>
        <taxon>Pseudomonadota</taxon>
        <taxon>Gammaproteobacteria</taxon>
        <taxon>Lysobacterales</taxon>
        <taxon>Lysobacteraceae</taxon>
        <taxon>Stenotrophomonas</taxon>
    </lineage>
</organism>
<feature type="domain" description="Autotransporter" evidence="3">
    <location>
        <begin position="1762"/>
        <end position="2042"/>
    </location>
</feature>
<keyword evidence="5" id="KW-1185">Reference proteome</keyword>
<feature type="compositionally biased region" description="Gly residues" evidence="1">
    <location>
        <begin position="415"/>
        <end position="426"/>
    </location>
</feature>
<dbReference type="Proteomes" id="UP001305421">
    <property type="component" value="Chromosome"/>
</dbReference>
<dbReference type="SUPFAM" id="SSF103515">
    <property type="entry name" value="Autotransporter"/>
    <property type="match status" value="1"/>
</dbReference>
<protein>
    <recommendedName>
        <fullName evidence="3">Autotransporter domain-containing protein</fullName>
    </recommendedName>
</protein>
<dbReference type="SMART" id="SM00869">
    <property type="entry name" value="Autotransporter"/>
    <property type="match status" value="1"/>
</dbReference>
<dbReference type="RefSeq" id="WP_311184095.1">
    <property type="nucleotide sequence ID" value="NZ_CP115543.1"/>
</dbReference>
<proteinExistence type="predicted"/>
<accession>A0ABY9YFY0</accession>
<feature type="compositionally biased region" description="Gly residues" evidence="1">
    <location>
        <begin position="344"/>
        <end position="359"/>
    </location>
</feature>
<dbReference type="EMBL" id="CP115543">
    <property type="protein sequence ID" value="WNH49780.1"/>
    <property type="molecule type" value="Genomic_DNA"/>
</dbReference>
<feature type="region of interest" description="Disordered" evidence="1">
    <location>
        <begin position="290"/>
        <end position="312"/>
    </location>
</feature>
<feature type="signal peptide" evidence="2">
    <location>
        <begin position="1"/>
        <end position="31"/>
    </location>
</feature>
<dbReference type="InterPro" id="IPR036709">
    <property type="entry name" value="Autotransporte_beta_dom_sf"/>
</dbReference>
<dbReference type="PROSITE" id="PS51208">
    <property type="entry name" value="AUTOTRANSPORTER"/>
    <property type="match status" value="1"/>
</dbReference>
<feature type="region of interest" description="Disordered" evidence="1">
    <location>
        <begin position="340"/>
        <end position="359"/>
    </location>
</feature>
<gene>
    <name evidence="4" type="ORF">PDM28_05560</name>
</gene>
<evidence type="ECO:0000256" key="1">
    <source>
        <dbReference type="SAM" id="MobiDB-lite"/>
    </source>
</evidence>
<evidence type="ECO:0000313" key="4">
    <source>
        <dbReference type="EMBL" id="WNH49780.1"/>
    </source>
</evidence>
<evidence type="ECO:0000259" key="3">
    <source>
        <dbReference type="PROSITE" id="PS51208"/>
    </source>
</evidence>
<feature type="region of interest" description="Disordered" evidence="1">
    <location>
        <begin position="991"/>
        <end position="1013"/>
    </location>
</feature>
<keyword evidence="2" id="KW-0732">Signal</keyword>
<reference evidence="4 5" key="1">
    <citation type="submission" date="2022-12" db="EMBL/GenBank/DDBJ databases">
        <title>Two new species, Stenotrophomonas aracearum and Stenotrophomonas oahuensis, isolated from Anthurium (Araceae family) in Hawaii.</title>
        <authorList>
            <person name="Chunag S.C."/>
            <person name="Dobhal S."/>
            <person name="Alvarez A."/>
            <person name="Arif M."/>
        </authorList>
    </citation>
    <scope>NUCLEOTIDE SEQUENCE [LARGE SCALE GENOMIC DNA]</scope>
    <source>
        <strain evidence="4 5">A5588</strain>
    </source>
</reference>
<dbReference type="InterPro" id="IPR005546">
    <property type="entry name" value="Autotransporte_beta"/>
</dbReference>
<feature type="chain" id="PRO_5045505835" description="Autotransporter domain-containing protein" evidence="2">
    <location>
        <begin position="32"/>
        <end position="2042"/>
    </location>
</feature>
<sequence length="2042" mass="193104">MNSYRIARPNRRALSLALMNALAATGLATFAAPGVALADGCQLYSVNGHISCYLNSNGSAGSPAGSSGSDPIFDDKNGYTGGPGGPAADINLVVGLNPTLYDYSAYNSKNQLLLASSPINSVSIGGAGAQGSDATAGGFDKVGGNGGLGNSGGALTVSVGPQVTSLSQDTVNGISGITLISLGGEGGAAGKGNMSGEDGTSGVGGVGGSINATLDGYTHSNFRSVLVSSQGGAGGRGRDYGTGLNSQGADATDGIGGNGGTVTASFTNTSNNANNGFVGTAGVMVQSVGGNGGNGGSAEDVDGSQGGDGGLAGNGGNVGVTVASNVIMVETGDNDAALHVLSQGGAGGQGNSSGGSGGNAGAGGNGGNASLVIDGSAGSGGAIAANGTYAPAVLVQSLGGNGGDGGTPSQFVIGPNGGSGSDGGTAGTVSVTGSGLLARTGSYVDPTDFEGSPGVLAQSIGGGGGSGGVSKGIFAVGGEGANGVNGNSATVALQSNVETFGFGSDGLAVQSIGGGGGKGGDASGDSVGLQYVIGGSAGGGGDGYSASLTSQAGSTVLTNGVHAPGLLSQSIGGGGGQGGSAYSKSTSAGFGASMAVGGSGGAGGDACGSGCTGTLAQNDGRIGTDGSDSYGILAQSIGGGGGAGGASTAKSKVYAAEDVSISLSASLGGSGGQAGSGGLLTATNTGLVTTGGQGAVGMLAQSIGGGGGAGGDSSSASTATGGEFDISASMALGGKGGTAGDGGAVTGTNSGLVLTTGESAAGLLVQSVGGGGGAGGTGDGQASATGGETKISTTLTMGGTGGAGGDGYAATANNINGSIITLGDGAFGIGAQSIGGGGGAGGGAAGSAKGEYVATVTMGANGGKGGNTYHTDGNGNEIDGVSVHNDATSTVVTFGADANGIVAQSIGGGGGVGGKAGSNIASSKSDGAGGNKGSNAGTATSTLTAAYDANGTAALNDYLGLNNAVTFTNSLLADSASQVAARSRLAAVSDGDLDDDLNDAAESKGETDDDNESTSIQLSVALGASGGSGGTAGLVTVTNDGGIATLGNHADAILAQAVGGGGGKGGAASTASTNDYSGNLSVGGSGGGGGYGGQVIVNNTGAIYTKGALAAGIVAESIAGGGGVGGVSASSVKASSKNSGDDDANDGAFKSISLSVGGNGGASYDSGQAKVTSSGAISTAAHDSSGIIAQSITGGGGIAKTLASDLEGAGGSASVKGGDYDVMFKFGGSGGEASGGSGLVNVTTATGGSITTKGDNSHGILAQSISGGGGLQLGGTVSGSTVADFFGSGKTTGSVNNDGVNSPTAGNSGLSVTVGDAISTAGANAVGVLAQSIGGGGGLAGGIAGQTNLAAAPQYFSGSRNASGNGGVINATVDAGASISTTGNNAPAMLLQSLGGGGGRVITDNAIYMGSAGGTGTGAAITATINGTVSATGSGSAGIVAQSMGDSASNAPISITIASTGKVTAGQQSVATSPNGGSAGVYIDHGGTGKNGSNGTPVVNTVTNNGTLYTYGSQTNAVAVYSTAGDTQVINNGTMGGDVLLTNGGGTGCFTNNGTFNAGDSVTVGKCGVTNNGVMDIRATPLAVQGNLLNNAGGRIVVAADFSGKAATPLTVDGDATIAGTVEVRPTLMRRNTVTLASATGTLQLDPTLAAVRNDHLFDYRFDTDGQNLRVTPSALFSAQAAGMGANKRAVGNNLQSIFDSGAAMDTGFTRLSSVADGVEYERSLAAMSGKALGAFGAYRVSSSRDFAVNLYGGCSSAPVASKSTDSCGWGRVIANGAEQKETNDALGYKVDASAFQAGGQLQLSPDLALTGSLAYENSRLRDADGSARVNGDAVLGGVGLLYDAGRMELSGGLDAASGKYRSTRDVSVAGFDDEANASPKQWQAGAHLRAAYSVPVGHEGFMRPFVEGHAIRVDNKAFTEDGNSPFRLAVEGNAETALIGVVGVELGNSVHFNNGMTLRPFASAAAEFSNNRDWTTTARFADQPQSQSFDVTTAGPGTIGRFAVGADLYGSNHLNLSLQYVKEVGQGFDANTGLARLTYSF</sequence>